<reference evidence="2 3" key="1">
    <citation type="journal article" date="2011" name="Proc. Natl. Acad. Sci. U.S.A.">
        <title>Genome and transcriptome analyses of the mountain pine beetle-fungal symbiont Grosmannia clavigera, a lodgepole pine pathogen.</title>
        <authorList>
            <person name="DiGuistini S."/>
            <person name="Wang Y."/>
            <person name="Liao N.Y."/>
            <person name="Taylor G."/>
            <person name="Tanguay P."/>
            <person name="Feau N."/>
            <person name="Henrissat B."/>
            <person name="Chan S.K."/>
            <person name="Hesse-Orce U."/>
            <person name="Alamouti S.M."/>
            <person name="Tsui C.K.M."/>
            <person name="Docking R.T."/>
            <person name="Levasseur A."/>
            <person name="Haridas S."/>
            <person name="Robertson G."/>
            <person name="Birol I."/>
            <person name="Holt R.A."/>
            <person name="Marra M.A."/>
            <person name="Hamelin R.C."/>
            <person name="Hirst M."/>
            <person name="Jones S.J.M."/>
            <person name="Bohlmann J."/>
            <person name="Breuil C."/>
        </authorList>
    </citation>
    <scope>NUCLEOTIDE SEQUENCE [LARGE SCALE GENOMIC DNA]</scope>
    <source>
        <strain evidence="3">kw1407 / UAMH 11150</strain>
    </source>
</reference>
<dbReference type="HOGENOM" id="CLU_2427223_0_0_1"/>
<dbReference type="EMBL" id="GL629782">
    <property type="protein sequence ID" value="EFX02375.1"/>
    <property type="molecule type" value="Genomic_DNA"/>
</dbReference>
<evidence type="ECO:0000313" key="2">
    <source>
        <dbReference type="EMBL" id="EFX02375.1"/>
    </source>
</evidence>
<protein>
    <submittedName>
        <fullName evidence="2">Uncharacterized protein</fullName>
    </submittedName>
</protein>
<feature type="transmembrane region" description="Helical" evidence="1">
    <location>
        <begin position="5"/>
        <end position="23"/>
    </location>
</feature>
<feature type="transmembrane region" description="Helical" evidence="1">
    <location>
        <begin position="62"/>
        <end position="81"/>
    </location>
</feature>
<keyword evidence="3" id="KW-1185">Reference proteome</keyword>
<dbReference type="Proteomes" id="UP000007796">
    <property type="component" value="Unassembled WGS sequence"/>
</dbReference>
<keyword evidence="1" id="KW-0472">Membrane</keyword>
<keyword evidence="1" id="KW-0812">Transmembrane</keyword>
<evidence type="ECO:0000256" key="1">
    <source>
        <dbReference type="SAM" id="Phobius"/>
    </source>
</evidence>
<evidence type="ECO:0000313" key="3">
    <source>
        <dbReference type="Proteomes" id="UP000007796"/>
    </source>
</evidence>
<name>F0XJG2_GROCL</name>
<organism evidence="3">
    <name type="scientific">Grosmannia clavigera (strain kw1407 / UAMH 11150)</name>
    <name type="common">Blue stain fungus</name>
    <name type="synonym">Graphiocladiella clavigera</name>
    <dbReference type="NCBI Taxonomy" id="655863"/>
    <lineage>
        <taxon>Eukaryota</taxon>
        <taxon>Fungi</taxon>
        <taxon>Dikarya</taxon>
        <taxon>Ascomycota</taxon>
        <taxon>Pezizomycotina</taxon>
        <taxon>Sordariomycetes</taxon>
        <taxon>Sordariomycetidae</taxon>
        <taxon>Ophiostomatales</taxon>
        <taxon>Ophiostomataceae</taxon>
        <taxon>Leptographium</taxon>
    </lineage>
</organism>
<dbReference type="AlphaFoldDB" id="F0XJG2"/>
<dbReference type="InParanoid" id="F0XJG2"/>
<keyword evidence="1" id="KW-1133">Transmembrane helix</keyword>
<gene>
    <name evidence="2" type="ORF">CMQ_2424</name>
</gene>
<dbReference type="RefSeq" id="XP_014171857.1">
    <property type="nucleotide sequence ID" value="XM_014316382.1"/>
</dbReference>
<accession>F0XJG2</accession>
<proteinExistence type="predicted"/>
<dbReference type="GeneID" id="25975412"/>
<sequence length="91" mass="9974">MSDAILVPALSVILAIVYLFYLGSEGTKTLEAAFVTPARSEDTDTPIPFTLAQQDPFSLRSYAGFGLGLVPMIVGVMFFAFRMARMYKEAK</sequence>